<reference evidence="10" key="1">
    <citation type="submission" date="2020-02" db="EMBL/GenBank/DDBJ databases">
        <authorList>
            <person name="Meier V. D."/>
        </authorList>
    </citation>
    <scope>NUCLEOTIDE SEQUENCE</scope>
    <source>
        <strain evidence="10">AVDCRST_MAG18</strain>
    </source>
</reference>
<evidence type="ECO:0000256" key="8">
    <source>
        <dbReference type="ARBA" id="ARBA00023136"/>
    </source>
</evidence>
<evidence type="ECO:0000256" key="2">
    <source>
        <dbReference type="ARBA" id="ARBA00004760"/>
    </source>
</evidence>
<dbReference type="Gene3D" id="3.90.550.10">
    <property type="entry name" value="Spore Coat Polysaccharide Biosynthesis Protein SpsA, Chain A"/>
    <property type="match status" value="1"/>
</dbReference>
<evidence type="ECO:0000256" key="4">
    <source>
        <dbReference type="ARBA" id="ARBA00022676"/>
    </source>
</evidence>
<feature type="transmembrane region" description="Helical" evidence="9">
    <location>
        <begin position="312"/>
        <end position="329"/>
    </location>
</feature>
<keyword evidence="5" id="KW-0808">Transferase</keyword>
<feature type="transmembrane region" description="Helical" evidence="9">
    <location>
        <begin position="344"/>
        <end position="363"/>
    </location>
</feature>
<dbReference type="Pfam" id="PF13506">
    <property type="entry name" value="Glyco_transf_21"/>
    <property type="match status" value="1"/>
</dbReference>
<keyword evidence="8 9" id="KW-0472">Membrane</keyword>
<evidence type="ECO:0000313" key="10">
    <source>
        <dbReference type="EMBL" id="CAA9579734.1"/>
    </source>
</evidence>
<proteinExistence type="predicted"/>
<evidence type="ECO:0000256" key="9">
    <source>
        <dbReference type="SAM" id="Phobius"/>
    </source>
</evidence>
<evidence type="ECO:0000256" key="6">
    <source>
        <dbReference type="ARBA" id="ARBA00022692"/>
    </source>
</evidence>
<dbReference type="InterPro" id="IPR029044">
    <property type="entry name" value="Nucleotide-diphossugar_trans"/>
</dbReference>
<evidence type="ECO:0000256" key="5">
    <source>
        <dbReference type="ARBA" id="ARBA00022679"/>
    </source>
</evidence>
<dbReference type="EMBL" id="CADCWN010000223">
    <property type="protein sequence ID" value="CAA9579734.1"/>
    <property type="molecule type" value="Genomic_DNA"/>
</dbReference>
<evidence type="ECO:0000256" key="7">
    <source>
        <dbReference type="ARBA" id="ARBA00022989"/>
    </source>
</evidence>
<dbReference type="PANTHER" id="PTHR12726">
    <property type="entry name" value="CERAMIDE GLUCOSYLTRANSFERASE"/>
    <property type="match status" value="1"/>
</dbReference>
<protein>
    <recommendedName>
        <fullName evidence="11">Ceramide glucosyltransferase</fullName>
    </recommendedName>
</protein>
<evidence type="ECO:0000256" key="1">
    <source>
        <dbReference type="ARBA" id="ARBA00004141"/>
    </source>
</evidence>
<keyword evidence="7 9" id="KW-1133">Transmembrane helix</keyword>
<organism evidence="10">
    <name type="scientific">uncultured Thermomicrobiales bacterium</name>
    <dbReference type="NCBI Taxonomy" id="1645740"/>
    <lineage>
        <taxon>Bacteria</taxon>
        <taxon>Pseudomonadati</taxon>
        <taxon>Thermomicrobiota</taxon>
        <taxon>Thermomicrobia</taxon>
        <taxon>Thermomicrobiales</taxon>
        <taxon>environmental samples</taxon>
    </lineage>
</organism>
<sequence>MKYTLLSGTLLALFAADRALKLAAVAHFFRRPAPPDNGVWPSVTLVQPITRAAHDHAPILAARRALTYPGAVQHLPVCDRADLASQERCRAILGADVAIVLADPDGGVIATKLAKLRAGLPQGRGEIVCFVDDDVTLPPEALQVLVAPLAKPEVGATFGLARYIAWETIPSSLMSLFVNVNALLSYLPLTYLTEPFTITGHCFALRGATLAAVGGFGEELDRIDDDHELARRVRAHGLRIVQTPLIYDVTNPLDSFAAYRAQLRRWFIFPRQAMLPYLRVKERALVGLGSVGGLPPALLLLLALLTRRRVATSAYLLALALAAAVQVRIERAYLGSATPPRRRALLPFVVTVTPAHVLALLFARPIVEWRGQRLHIYRGGKFSVLGPARR</sequence>
<dbReference type="AlphaFoldDB" id="A0A6J4VJ93"/>
<comment type="subcellular location">
    <subcellularLocation>
        <location evidence="1">Membrane</location>
        <topology evidence="1">Multi-pass membrane protein</topology>
    </subcellularLocation>
</comment>
<comment type="pathway">
    <text evidence="2">Lipid metabolism; sphingolipid metabolism.</text>
</comment>
<dbReference type="SUPFAM" id="SSF53448">
    <property type="entry name" value="Nucleotide-diphospho-sugar transferases"/>
    <property type="match status" value="1"/>
</dbReference>
<dbReference type="GO" id="GO:0008120">
    <property type="term" value="F:ceramide glucosyltransferase activity"/>
    <property type="evidence" value="ECO:0007669"/>
    <property type="project" value="TreeGrafter"/>
</dbReference>
<comment type="pathway">
    <text evidence="3">Sphingolipid metabolism.</text>
</comment>
<dbReference type="GO" id="GO:0006679">
    <property type="term" value="P:glucosylceramide biosynthetic process"/>
    <property type="evidence" value="ECO:0007669"/>
    <property type="project" value="TreeGrafter"/>
</dbReference>
<keyword evidence="6 9" id="KW-0812">Transmembrane</keyword>
<gene>
    <name evidence="10" type="ORF">AVDCRST_MAG18-2965</name>
</gene>
<dbReference type="InterPro" id="IPR025993">
    <property type="entry name" value="Ceramide_glucosylTrfase"/>
</dbReference>
<name>A0A6J4VJ93_9BACT</name>
<keyword evidence="4" id="KW-0328">Glycosyltransferase</keyword>
<evidence type="ECO:0008006" key="11">
    <source>
        <dbReference type="Google" id="ProtNLM"/>
    </source>
</evidence>
<dbReference type="PANTHER" id="PTHR12726:SF0">
    <property type="entry name" value="CERAMIDE GLUCOSYLTRANSFERASE"/>
    <property type="match status" value="1"/>
</dbReference>
<dbReference type="GO" id="GO:0016020">
    <property type="term" value="C:membrane"/>
    <property type="evidence" value="ECO:0007669"/>
    <property type="project" value="UniProtKB-SubCell"/>
</dbReference>
<accession>A0A6J4VJ93</accession>
<evidence type="ECO:0000256" key="3">
    <source>
        <dbReference type="ARBA" id="ARBA00004991"/>
    </source>
</evidence>
<feature type="transmembrane region" description="Helical" evidence="9">
    <location>
        <begin position="284"/>
        <end position="305"/>
    </location>
</feature>